<proteinExistence type="predicted"/>
<keyword evidence="1" id="KW-0472">Membrane</keyword>
<dbReference type="STRING" id="1851148.SMSP2_01773"/>
<dbReference type="KEGG" id="pbas:SMSP2_01773"/>
<keyword evidence="3" id="KW-1185">Reference proteome</keyword>
<evidence type="ECO:0000256" key="1">
    <source>
        <dbReference type="SAM" id="Phobius"/>
    </source>
</evidence>
<name>A0A1Q2MFG2_9BACT</name>
<evidence type="ECO:0000313" key="3">
    <source>
        <dbReference type="Proteomes" id="UP000188181"/>
    </source>
</evidence>
<sequence>MSLEKIIKAIIVILILLNLRQILHMFEPLYQWICESLGGVTYWSDNLQALMALLTLIAIVALILRFFNK</sequence>
<keyword evidence="1" id="KW-1133">Transmembrane helix</keyword>
<protein>
    <submittedName>
        <fullName evidence="2">Uncharacterized protein</fullName>
    </submittedName>
</protein>
<dbReference type="Proteomes" id="UP000188181">
    <property type="component" value="Chromosome"/>
</dbReference>
<dbReference type="AlphaFoldDB" id="A0A1Q2MFG2"/>
<feature type="transmembrane region" description="Helical" evidence="1">
    <location>
        <begin position="7"/>
        <end position="26"/>
    </location>
</feature>
<dbReference type="EMBL" id="CP019646">
    <property type="protein sequence ID" value="AQQ71399.1"/>
    <property type="molecule type" value="Genomic_DNA"/>
</dbReference>
<gene>
    <name evidence="2" type="ORF">SMSP2_01773</name>
</gene>
<feature type="transmembrane region" description="Helical" evidence="1">
    <location>
        <begin position="46"/>
        <end position="67"/>
    </location>
</feature>
<evidence type="ECO:0000313" key="2">
    <source>
        <dbReference type="EMBL" id="AQQ71399.1"/>
    </source>
</evidence>
<keyword evidence="1" id="KW-0812">Transmembrane</keyword>
<organism evidence="2 3">
    <name type="scientific">Limihaloglobus sulfuriphilus</name>
    <dbReference type="NCBI Taxonomy" id="1851148"/>
    <lineage>
        <taxon>Bacteria</taxon>
        <taxon>Pseudomonadati</taxon>
        <taxon>Planctomycetota</taxon>
        <taxon>Phycisphaerae</taxon>
        <taxon>Sedimentisphaerales</taxon>
        <taxon>Sedimentisphaeraceae</taxon>
        <taxon>Limihaloglobus</taxon>
    </lineage>
</organism>
<accession>A0A1Q2MFG2</accession>
<reference evidence="3" key="1">
    <citation type="submission" date="2017-02" db="EMBL/GenBank/DDBJ databases">
        <title>Comparative genomics and description of representatives of a novel lineage of planctomycetes thriving in anoxic sediments.</title>
        <authorList>
            <person name="Spring S."/>
            <person name="Bunk B."/>
            <person name="Sproer C."/>
        </authorList>
    </citation>
    <scope>NUCLEOTIDE SEQUENCE [LARGE SCALE GENOMIC DNA]</scope>
    <source>
        <strain evidence="3">SM-Chi-D1</strain>
    </source>
</reference>